<comment type="similarity">
    <text evidence="4 13 14">Belongs to the APS kinase family.</text>
</comment>
<evidence type="ECO:0000256" key="5">
    <source>
        <dbReference type="ARBA" id="ARBA00012121"/>
    </source>
</evidence>
<name>A0ABW8TK43_9CLOT</name>
<comment type="function">
    <text evidence="2 13 14">Catalyzes the synthesis of activated sulfate.</text>
</comment>
<keyword evidence="7 13" id="KW-0547">Nucleotide-binding</keyword>
<dbReference type="InterPro" id="IPR059117">
    <property type="entry name" value="APS_kinase_dom"/>
</dbReference>
<evidence type="ECO:0000256" key="13">
    <source>
        <dbReference type="HAMAP-Rule" id="MF_00065"/>
    </source>
</evidence>
<dbReference type="RefSeq" id="WP_406789076.1">
    <property type="nucleotide sequence ID" value="NZ_JBJIAA010000017.1"/>
</dbReference>
<evidence type="ECO:0000313" key="16">
    <source>
        <dbReference type="EMBL" id="MFL0252420.1"/>
    </source>
</evidence>
<dbReference type="Proteomes" id="UP001623592">
    <property type="component" value="Unassembled WGS sequence"/>
</dbReference>
<keyword evidence="6 13" id="KW-0808">Transferase</keyword>
<dbReference type="EC" id="2.7.1.25" evidence="5 13"/>
<keyword evidence="17" id="KW-1185">Reference proteome</keyword>
<evidence type="ECO:0000256" key="1">
    <source>
        <dbReference type="ARBA" id="ARBA00001823"/>
    </source>
</evidence>
<evidence type="ECO:0000256" key="10">
    <source>
        <dbReference type="ARBA" id="ARBA00029724"/>
    </source>
</evidence>
<dbReference type="Gene3D" id="3.40.50.300">
    <property type="entry name" value="P-loop containing nucleotide triphosphate hydrolases"/>
    <property type="match status" value="1"/>
</dbReference>
<dbReference type="SUPFAM" id="SSF52540">
    <property type="entry name" value="P-loop containing nucleoside triphosphate hydrolases"/>
    <property type="match status" value="1"/>
</dbReference>
<feature type="domain" description="APS kinase" evidence="15">
    <location>
        <begin position="28"/>
        <end position="177"/>
    </location>
</feature>
<dbReference type="NCBIfam" id="TIGR00455">
    <property type="entry name" value="apsK"/>
    <property type="match status" value="1"/>
</dbReference>
<evidence type="ECO:0000256" key="2">
    <source>
        <dbReference type="ARBA" id="ARBA00002632"/>
    </source>
</evidence>
<feature type="active site" description="Phosphoserine intermediate" evidence="13">
    <location>
        <position position="110"/>
    </location>
</feature>
<feature type="binding site" evidence="13">
    <location>
        <begin position="36"/>
        <end position="43"/>
    </location>
    <ligand>
        <name>ATP</name>
        <dbReference type="ChEBI" id="CHEBI:30616"/>
    </ligand>
</feature>
<dbReference type="CDD" id="cd02027">
    <property type="entry name" value="APSK"/>
    <property type="match status" value="1"/>
</dbReference>
<dbReference type="InterPro" id="IPR027417">
    <property type="entry name" value="P-loop_NTPase"/>
</dbReference>
<comment type="catalytic activity">
    <reaction evidence="1 13 14">
        <text>adenosine 5'-phosphosulfate + ATP = 3'-phosphoadenylyl sulfate + ADP + H(+)</text>
        <dbReference type="Rhea" id="RHEA:24152"/>
        <dbReference type="ChEBI" id="CHEBI:15378"/>
        <dbReference type="ChEBI" id="CHEBI:30616"/>
        <dbReference type="ChEBI" id="CHEBI:58243"/>
        <dbReference type="ChEBI" id="CHEBI:58339"/>
        <dbReference type="ChEBI" id="CHEBI:456216"/>
        <dbReference type="EC" id="2.7.1.25"/>
    </reaction>
</comment>
<evidence type="ECO:0000313" key="17">
    <source>
        <dbReference type="Proteomes" id="UP001623592"/>
    </source>
</evidence>
<evidence type="ECO:0000259" key="15">
    <source>
        <dbReference type="Pfam" id="PF01583"/>
    </source>
</evidence>
<protein>
    <recommendedName>
        <fullName evidence="5 13">Adenylyl-sulfate kinase</fullName>
        <ecNumber evidence="5 13">2.7.1.25</ecNumber>
    </recommendedName>
    <alternativeName>
        <fullName evidence="11 13">APS kinase</fullName>
    </alternativeName>
    <alternativeName>
        <fullName evidence="12 13">ATP adenosine-5'-phosphosulfate 3'-phosphotransferase</fullName>
    </alternativeName>
    <alternativeName>
        <fullName evidence="10 13">Adenosine-5'-phosphosulfate kinase</fullName>
    </alternativeName>
</protein>
<evidence type="ECO:0000256" key="14">
    <source>
        <dbReference type="RuleBase" id="RU004347"/>
    </source>
</evidence>
<comment type="pathway">
    <text evidence="3 13 14">Sulfur metabolism; hydrogen sulfide biosynthesis; sulfite from sulfate: step 2/3.</text>
</comment>
<reference evidence="16 17" key="1">
    <citation type="submission" date="2024-11" db="EMBL/GenBank/DDBJ databases">
        <authorList>
            <person name="Heng Y.C."/>
            <person name="Lim A.C.H."/>
            <person name="Lee J.K.Y."/>
            <person name="Kittelmann S."/>
        </authorList>
    </citation>
    <scope>NUCLEOTIDE SEQUENCE [LARGE SCALE GENOMIC DNA]</scope>
    <source>
        <strain evidence="16 17">WILCCON 0114</strain>
    </source>
</reference>
<evidence type="ECO:0000256" key="4">
    <source>
        <dbReference type="ARBA" id="ARBA00007008"/>
    </source>
</evidence>
<gene>
    <name evidence="13 16" type="primary">cysC</name>
    <name evidence="16" type="ORF">ACJDT4_18580</name>
</gene>
<accession>A0ABW8TK43</accession>
<dbReference type="PANTHER" id="PTHR11055:SF1">
    <property type="entry name" value="PAPS SYNTHETASE, ISOFORM D"/>
    <property type="match status" value="1"/>
</dbReference>
<dbReference type="EMBL" id="JBJIAA010000017">
    <property type="protein sequence ID" value="MFL0252420.1"/>
    <property type="molecule type" value="Genomic_DNA"/>
</dbReference>
<evidence type="ECO:0000256" key="6">
    <source>
        <dbReference type="ARBA" id="ARBA00022679"/>
    </source>
</evidence>
<dbReference type="GO" id="GO:0004020">
    <property type="term" value="F:adenylylsulfate kinase activity"/>
    <property type="evidence" value="ECO:0007669"/>
    <property type="project" value="UniProtKB-EC"/>
</dbReference>
<dbReference type="InterPro" id="IPR002891">
    <property type="entry name" value="APS"/>
</dbReference>
<keyword evidence="9 13" id="KW-0067">ATP-binding</keyword>
<evidence type="ECO:0000256" key="9">
    <source>
        <dbReference type="ARBA" id="ARBA00022840"/>
    </source>
</evidence>
<evidence type="ECO:0000256" key="8">
    <source>
        <dbReference type="ARBA" id="ARBA00022777"/>
    </source>
</evidence>
<dbReference type="HAMAP" id="MF_00065">
    <property type="entry name" value="Adenylyl_sulf_kinase"/>
    <property type="match status" value="1"/>
</dbReference>
<evidence type="ECO:0000256" key="11">
    <source>
        <dbReference type="ARBA" id="ARBA00031393"/>
    </source>
</evidence>
<sequence>MENKKNTNIRWQETKIKRKDREKLLKQKGVVLWFTGLSGSGKSTVASMLEGELHKEGYITYLLDGDNLRYGLNSDLGFTRLDRSENIRRVSEVAKLFVDAGVITITTFISPFKNDRNNVRKLLGEDFIEVYVDCPIEECEKRDPKGIYKRARSGNIKNFTGIDSPYEIPENPEMTIKTYEITKEQCVKEIMDYLGKNKIIGE</sequence>
<evidence type="ECO:0000256" key="12">
    <source>
        <dbReference type="ARBA" id="ARBA00031464"/>
    </source>
</evidence>
<keyword evidence="8 13" id="KW-0418">Kinase</keyword>
<proteinExistence type="inferred from homology"/>
<organism evidence="16 17">
    <name type="scientific">Clostridium neuense</name>
    <dbReference type="NCBI Taxonomy" id="1728934"/>
    <lineage>
        <taxon>Bacteria</taxon>
        <taxon>Bacillati</taxon>
        <taxon>Bacillota</taxon>
        <taxon>Clostridia</taxon>
        <taxon>Eubacteriales</taxon>
        <taxon>Clostridiaceae</taxon>
        <taxon>Clostridium</taxon>
    </lineage>
</organism>
<dbReference type="Pfam" id="PF01583">
    <property type="entry name" value="APS_kinase"/>
    <property type="match status" value="1"/>
</dbReference>
<evidence type="ECO:0000256" key="7">
    <source>
        <dbReference type="ARBA" id="ARBA00022741"/>
    </source>
</evidence>
<dbReference type="NCBIfam" id="NF003013">
    <property type="entry name" value="PRK03846.1"/>
    <property type="match status" value="1"/>
</dbReference>
<keyword evidence="13" id="KW-0597">Phosphoprotein</keyword>
<evidence type="ECO:0000256" key="3">
    <source>
        <dbReference type="ARBA" id="ARBA00004806"/>
    </source>
</evidence>
<dbReference type="PANTHER" id="PTHR11055">
    <property type="entry name" value="BIFUNCTIONAL 3'-PHOSPHOADENOSINE 5'-PHOSPHOSULFATE SYNTHASE"/>
    <property type="match status" value="1"/>
</dbReference>
<comment type="caution">
    <text evidence="16">The sequence shown here is derived from an EMBL/GenBank/DDBJ whole genome shotgun (WGS) entry which is preliminary data.</text>
</comment>